<dbReference type="InterPro" id="IPR051192">
    <property type="entry name" value="Sprouty_domain"/>
</dbReference>
<dbReference type="InterPro" id="IPR007875">
    <property type="entry name" value="Sprouty"/>
</dbReference>
<dbReference type="PANTHER" id="PTHR12365">
    <property type="entry name" value="SPROUTY"/>
    <property type="match status" value="1"/>
</dbReference>
<dbReference type="EMBL" id="JARQWQ010000058">
    <property type="protein sequence ID" value="KAK2556073.1"/>
    <property type="molecule type" value="Genomic_DNA"/>
</dbReference>
<feature type="compositionally biased region" description="Polar residues" evidence="2">
    <location>
        <begin position="47"/>
        <end position="59"/>
    </location>
</feature>
<gene>
    <name evidence="3" type="ORF">P5673_022089</name>
</gene>
<sequence length="328" mass="36348">MHQQDQPSCSTQIDVELGGEYCTIQHDYASKTTQVQRKPDTIKKTPSIPSSRTSKTENGSAKMPPKRKVFRSRSSPEHVTSHSQVNSSEKDKQASVTNTHQWDNRKPNFVASFGRGSTGTDMKVDGRRSASSSTGWEPFPPPLRYFAYLGRLAPPTKASQNPRGTRLLSARDMLADRPVLLTSTSIVSPFATNVIRQEIEEIECQERQANYDDILDCCTCMCCVKGLFYHCTDDSMDGDTLYHHPCSCKGPVRECAGRWGIMGLVSIFLPCLLCYLPFEVCFRCRSCVARETNTKGMNAGLASKSNCPTVVTQEPTSSVTDSRTDTGM</sequence>
<dbReference type="GO" id="GO:0016020">
    <property type="term" value="C:membrane"/>
    <property type="evidence" value="ECO:0007669"/>
    <property type="project" value="InterPro"/>
</dbReference>
<accession>A0AAD9Q7A8</accession>
<evidence type="ECO:0000313" key="3">
    <source>
        <dbReference type="EMBL" id="KAK2556073.1"/>
    </source>
</evidence>
<feature type="region of interest" description="Disordered" evidence="2">
    <location>
        <begin position="29"/>
        <end position="135"/>
    </location>
</feature>
<dbReference type="PROSITE" id="PS51227">
    <property type="entry name" value="SPR"/>
    <property type="match status" value="1"/>
</dbReference>
<dbReference type="GO" id="GO:0040037">
    <property type="term" value="P:negative regulation of fibroblast growth factor receptor signaling pathway"/>
    <property type="evidence" value="ECO:0007669"/>
    <property type="project" value="TreeGrafter"/>
</dbReference>
<dbReference type="GO" id="GO:0048513">
    <property type="term" value="P:animal organ development"/>
    <property type="evidence" value="ECO:0007669"/>
    <property type="project" value="TreeGrafter"/>
</dbReference>
<dbReference type="GO" id="GO:0046580">
    <property type="term" value="P:negative regulation of Ras protein signal transduction"/>
    <property type="evidence" value="ECO:0007669"/>
    <property type="project" value="TreeGrafter"/>
</dbReference>
<dbReference type="Proteomes" id="UP001249851">
    <property type="component" value="Unassembled WGS sequence"/>
</dbReference>
<name>A0AAD9Q7A8_ACRCE</name>
<organism evidence="3 4">
    <name type="scientific">Acropora cervicornis</name>
    <name type="common">Staghorn coral</name>
    <dbReference type="NCBI Taxonomy" id="6130"/>
    <lineage>
        <taxon>Eukaryota</taxon>
        <taxon>Metazoa</taxon>
        <taxon>Cnidaria</taxon>
        <taxon>Anthozoa</taxon>
        <taxon>Hexacorallia</taxon>
        <taxon>Scleractinia</taxon>
        <taxon>Astrocoeniina</taxon>
        <taxon>Acroporidae</taxon>
        <taxon>Acropora</taxon>
    </lineage>
</organism>
<proteinExistence type="inferred from homology"/>
<keyword evidence="4" id="KW-1185">Reference proteome</keyword>
<evidence type="ECO:0000256" key="2">
    <source>
        <dbReference type="SAM" id="MobiDB-lite"/>
    </source>
</evidence>
<dbReference type="Pfam" id="PF05210">
    <property type="entry name" value="Sprouty"/>
    <property type="match status" value="1"/>
</dbReference>
<comment type="caution">
    <text evidence="3">The sequence shown here is derived from an EMBL/GenBank/DDBJ whole genome shotgun (WGS) entry which is preliminary data.</text>
</comment>
<comment type="similarity">
    <text evidence="1">Belongs to the sprouty family.</text>
</comment>
<evidence type="ECO:0000313" key="4">
    <source>
        <dbReference type="Proteomes" id="UP001249851"/>
    </source>
</evidence>
<protein>
    <submittedName>
        <fullName evidence="3">Protein sprouty-like protein 2</fullName>
    </submittedName>
</protein>
<evidence type="ECO:0000256" key="1">
    <source>
        <dbReference type="ARBA" id="ARBA00010964"/>
    </source>
</evidence>
<reference evidence="3" key="2">
    <citation type="journal article" date="2023" name="Science">
        <title>Genomic signatures of disease resistance in endangered staghorn corals.</title>
        <authorList>
            <person name="Vollmer S.V."/>
            <person name="Selwyn J.D."/>
            <person name="Despard B.A."/>
            <person name="Roesel C.L."/>
        </authorList>
    </citation>
    <scope>NUCLEOTIDE SEQUENCE</scope>
    <source>
        <strain evidence="3">K2</strain>
    </source>
</reference>
<reference evidence="3" key="1">
    <citation type="journal article" date="2023" name="G3 (Bethesda)">
        <title>Whole genome assembly and annotation of the endangered Caribbean coral Acropora cervicornis.</title>
        <authorList>
            <person name="Selwyn J.D."/>
            <person name="Vollmer S.V."/>
        </authorList>
    </citation>
    <scope>NUCLEOTIDE SEQUENCE</scope>
    <source>
        <strain evidence="3">K2</strain>
    </source>
</reference>
<dbReference type="GO" id="GO:0005829">
    <property type="term" value="C:cytosol"/>
    <property type="evidence" value="ECO:0007669"/>
    <property type="project" value="TreeGrafter"/>
</dbReference>
<dbReference type="PANTHER" id="PTHR12365:SF7">
    <property type="entry name" value="PROTEIN SPROUTY"/>
    <property type="match status" value="1"/>
</dbReference>
<dbReference type="AlphaFoldDB" id="A0AAD9Q7A8"/>